<dbReference type="EMBL" id="GU071086">
    <property type="protein sequence ID" value="ADB03867.1"/>
    <property type="molecule type" value="Genomic_DNA"/>
</dbReference>
<sequence>MSKIPEVVTRISPVAFPVEHVIPLLKKTVTGTLIAEYGYIGRTFVGREGIISQGAICAYSWHKPNEERRLKFSVEARSNRSIFDIDLPEHRMFSQLLFPGETDYGEDFVSYTEKDWEIR</sequence>
<evidence type="ECO:0000313" key="2">
    <source>
        <dbReference type="Proteomes" id="UP000029780"/>
    </source>
</evidence>
<dbReference type="RefSeq" id="YP_003406829.1">
    <property type="nucleotide sequence ID" value="NC_013756.1"/>
</dbReference>
<accession>D2XA90</accession>
<name>D2XA90_GBMV</name>
<reference evidence="1 2" key="1">
    <citation type="journal article" date="2009" name="Proc. Natl. Acad. Sci. U.S.A.">
        <title>Giant Marseillevirus highlights the role of amoebae as a melting pot in emergence of chimeric microorganisms.</title>
        <authorList>
            <person name="Boyer M."/>
            <person name="Yutin N."/>
            <person name="Pagnier I."/>
            <person name="Barrassi L."/>
            <person name="Fournous G."/>
            <person name="Espinosa L."/>
            <person name="Robert C."/>
            <person name="Azza S."/>
            <person name="Sun S."/>
            <person name="Rossmann M.G."/>
            <person name="Suzan-Monti M."/>
            <person name="La Scola B."/>
            <person name="Koonin E.V."/>
            <person name="Raoult D."/>
        </authorList>
    </citation>
    <scope>NUCLEOTIDE SEQUENCE [LARGE SCALE GENOMIC DNA]</scope>
    <source>
        <strain evidence="1 2">T19</strain>
    </source>
</reference>
<dbReference type="OrthoDB" id="33120at10239"/>
<gene>
    <name evidence="1" type="ORF">MAR_ORF082</name>
</gene>
<protein>
    <submittedName>
        <fullName evidence="1">Uncharacterized protein</fullName>
    </submittedName>
</protein>
<dbReference type="KEGG" id="vg:8746319"/>
<proteinExistence type="predicted"/>
<keyword evidence="2" id="KW-1185">Reference proteome</keyword>
<dbReference type="Proteomes" id="UP000029780">
    <property type="component" value="Segment"/>
</dbReference>
<organism evidence="1 2">
    <name type="scientific">Marseillevirus marseillevirus</name>
    <name type="common">GBM</name>
    <dbReference type="NCBI Taxonomy" id="694581"/>
    <lineage>
        <taxon>Viruses</taxon>
        <taxon>Varidnaviria</taxon>
        <taxon>Bamfordvirae</taxon>
        <taxon>Nucleocytoviricota</taxon>
        <taxon>Megaviricetes</taxon>
        <taxon>Pimascovirales</taxon>
        <taxon>Pimascovirales incertae sedis</taxon>
        <taxon>Marseilleviridae</taxon>
        <taxon>Marseillevirus</taxon>
        <taxon>Marseillevirus massiliense</taxon>
    </lineage>
</organism>
<evidence type="ECO:0000313" key="1">
    <source>
        <dbReference type="EMBL" id="ADB03867.1"/>
    </source>
</evidence>
<dbReference type="GeneID" id="8746319"/>
<organismHost>
    <name type="scientific">Acanthamoeba</name>
    <dbReference type="NCBI Taxonomy" id="5754"/>
</organismHost>